<name>A0A7V8SY67_9BACT</name>
<dbReference type="Pfam" id="PF00239">
    <property type="entry name" value="Resolvase"/>
    <property type="match status" value="1"/>
</dbReference>
<dbReference type="PANTHER" id="PTHR30461">
    <property type="entry name" value="DNA-INVERTASE FROM LAMBDOID PROPHAGE"/>
    <property type="match status" value="1"/>
</dbReference>
<feature type="non-terminal residue" evidence="3">
    <location>
        <position position="279"/>
    </location>
</feature>
<dbReference type="PROSITE" id="PS51736">
    <property type="entry name" value="RECOMBINASES_3"/>
    <property type="match status" value="1"/>
</dbReference>
<gene>
    <name evidence="3" type="ORF">HRJ53_17320</name>
</gene>
<dbReference type="Pfam" id="PF07508">
    <property type="entry name" value="Recombinase"/>
    <property type="match status" value="1"/>
</dbReference>
<evidence type="ECO:0000313" key="3">
    <source>
        <dbReference type="EMBL" id="MBA0086743.1"/>
    </source>
</evidence>
<dbReference type="InterPro" id="IPR038109">
    <property type="entry name" value="DNA_bind_recomb_sf"/>
</dbReference>
<dbReference type="PANTHER" id="PTHR30461:SF23">
    <property type="entry name" value="DNA RECOMBINASE-RELATED"/>
    <property type="match status" value="1"/>
</dbReference>
<dbReference type="InterPro" id="IPR050639">
    <property type="entry name" value="SSR_resolvase"/>
</dbReference>
<reference evidence="3" key="1">
    <citation type="submission" date="2020-06" db="EMBL/GenBank/DDBJ databases">
        <title>Legume-microbial interactions unlock mineral nutrients during tropical forest succession.</title>
        <authorList>
            <person name="Epihov D.Z."/>
        </authorList>
    </citation>
    <scope>NUCLEOTIDE SEQUENCE [LARGE SCALE GENOMIC DNA]</scope>
    <source>
        <strain evidence="3">Pan2503</strain>
    </source>
</reference>
<dbReference type="SUPFAM" id="SSF53041">
    <property type="entry name" value="Resolvase-like"/>
    <property type="match status" value="1"/>
</dbReference>
<proteinExistence type="predicted"/>
<comment type="caution">
    <text evidence="3">The sequence shown here is derived from an EMBL/GenBank/DDBJ whole genome shotgun (WGS) entry which is preliminary data.</text>
</comment>
<dbReference type="InterPro" id="IPR036162">
    <property type="entry name" value="Resolvase-like_N_sf"/>
</dbReference>
<dbReference type="GO" id="GO:0000150">
    <property type="term" value="F:DNA strand exchange activity"/>
    <property type="evidence" value="ECO:0007669"/>
    <property type="project" value="InterPro"/>
</dbReference>
<accession>A0A7V8SY67</accession>
<dbReference type="InterPro" id="IPR006119">
    <property type="entry name" value="Resolv_N"/>
</dbReference>
<dbReference type="EMBL" id="JACDQQ010001660">
    <property type="protein sequence ID" value="MBA0086743.1"/>
    <property type="molecule type" value="Genomic_DNA"/>
</dbReference>
<feature type="domain" description="Recombinase" evidence="2">
    <location>
        <begin position="171"/>
        <end position="279"/>
    </location>
</feature>
<dbReference type="AlphaFoldDB" id="A0A7V8SY67"/>
<evidence type="ECO:0000313" key="4">
    <source>
        <dbReference type="Proteomes" id="UP000567293"/>
    </source>
</evidence>
<dbReference type="SMART" id="SM00857">
    <property type="entry name" value="Resolvase"/>
    <property type="match status" value="1"/>
</dbReference>
<sequence>MTTAIRLQHHQRPVYVYLRQSTPGQVHTHRESTARQYALAERAVELGWDRSQVHILDQDLGKSGTTTEGRTDFHRFMAAVGLGQVGAVFALEASRLSRSQADWHKLMDICALTDTLIVDQDGIYDPNAFNDRVSLGFKGTWSHTELHALRLRLQDAKLHKARKGELRCNPPTGYIYDAGGALVLDPDESVVAAVARLFQQFQELGSAFGVMRAWAAQGLPFPRRQWLPGASGALAWGRLSLSRVLAILHNPRYTGTYVYGRRRSQPVVEAGQVTRIRTL</sequence>
<keyword evidence="4" id="KW-1185">Reference proteome</keyword>
<dbReference type="Proteomes" id="UP000567293">
    <property type="component" value="Unassembled WGS sequence"/>
</dbReference>
<dbReference type="Gene3D" id="3.40.50.1390">
    <property type="entry name" value="Resolvase, N-terminal catalytic domain"/>
    <property type="match status" value="1"/>
</dbReference>
<dbReference type="PROSITE" id="PS51737">
    <property type="entry name" value="RECOMBINASE_DNA_BIND"/>
    <property type="match status" value="1"/>
</dbReference>
<organism evidence="3 4">
    <name type="scientific">Candidatus Acidiferrum panamense</name>
    <dbReference type="NCBI Taxonomy" id="2741543"/>
    <lineage>
        <taxon>Bacteria</taxon>
        <taxon>Pseudomonadati</taxon>
        <taxon>Acidobacteriota</taxon>
        <taxon>Terriglobia</taxon>
        <taxon>Candidatus Acidiferrales</taxon>
        <taxon>Candidatus Acidiferrum</taxon>
    </lineage>
</organism>
<dbReference type="Gene3D" id="3.90.1750.20">
    <property type="entry name" value="Putative Large Serine Recombinase, Chain B, Domain 2"/>
    <property type="match status" value="1"/>
</dbReference>
<feature type="domain" description="Resolvase/invertase-type recombinase catalytic" evidence="1">
    <location>
        <begin position="13"/>
        <end position="164"/>
    </location>
</feature>
<evidence type="ECO:0000259" key="1">
    <source>
        <dbReference type="PROSITE" id="PS51736"/>
    </source>
</evidence>
<dbReference type="CDD" id="cd00338">
    <property type="entry name" value="Ser_Recombinase"/>
    <property type="match status" value="1"/>
</dbReference>
<evidence type="ECO:0000259" key="2">
    <source>
        <dbReference type="PROSITE" id="PS51737"/>
    </source>
</evidence>
<protein>
    <submittedName>
        <fullName evidence="3">Recombinase family protein</fullName>
    </submittedName>
</protein>
<dbReference type="InterPro" id="IPR011109">
    <property type="entry name" value="DNA_bind_recombinase_dom"/>
</dbReference>
<dbReference type="GO" id="GO:0003677">
    <property type="term" value="F:DNA binding"/>
    <property type="evidence" value="ECO:0007669"/>
    <property type="project" value="InterPro"/>
</dbReference>